<evidence type="ECO:0000256" key="1">
    <source>
        <dbReference type="SAM" id="MobiDB-lite"/>
    </source>
</evidence>
<feature type="region of interest" description="Disordered" evidence="1">
    <location>
        <begin position="1"/>
        <end position="23"/>
    </location>
</feature>
<keyword evidence="3" id="KW-1185">Reference proteome</keyword>
<evidence type="ECO:0000313" key="2">
    <source>
        <dbReference type="EMBL" id="TQD76090.1"/>
    </source>
</evidence>
<comment type="caution">
    <text evidence="2">The sequence shown here is derived from an EMBL/GenBank/DDBJ whole genome shotgun (WGS) entry which is preliminary data.</text>
</comment>
<protein>
    <submittedName>
        <fullName evidence="2">Uncharacterized protein</fullName>
    </submittedName>
</protein>
<dbReference type="Proteomes" id="UP000315295">
    <property type="component" value="Unassembled WGS sequence"/>
</dbReference>
<dbReference type="EMBL" id="VIEB01001052">
    <property type="protein sequence ID" value="TQD76090.1"/>
    <property type="molecule type" value="Genomic_DNA"/>
</dbReference>
<name>A0A540KPF2_MALBA</name>
<sequence length="76" mass="8170">MQGSGRGGSNRLQQRSSRQSNGSSLWFIGSNIVAVVQNRFVVQNRSGAAVVWASIRFMVWVSVAGRYLVAGPCVNG</sequence>
<proteinExistence type="predicted"/>
<dbReference type="AlphaFoldDB" id="A0A540KPF2"/>
<reference evidence="2 3" key="1">
    <citation type="journal article" date="2019" name="G3 (Bethesda)">
        <title>Sequencing of a Wild Apple (Malus baccata) Genome Unravels the Differences Between Cultivated and Wild Apple Species Regarding Disease Resistance and Cold Tolerance.</title>
        <authorList>
            <person name="Chen X."/>
        </authorList>
    </citation>
    <scope>NUCLEOTIDE SEQUENCE [LARGE SCALE GENOMIC DNA]</scope>
    <source>
        <strain evidence="3">cv. Shandingzi</strain>
        <tissue evidence="2">Leaves</tissue>
    </source>
</reference>
<organism evidence="2 3">
    <name type="scientific">Malus baccata</name>
    <name type="common">Siberian crab apple</name>
    <name type="synonym">Pyrus baccata</name>
    <dbReference type="NCBI Taxonomy" id="106549"/>
    <lineage>
        <taxon>Eukaryota</taxon>
        <taxon>Viridiplantae</taxon>
        <taxon>Streptophyta</taxon>
        <taxon>Embryophyta</taxon>
        <taxon>Tracheophyta</taxon>
        <taxon>Spermatophyta</taxon>
        <taxon>Magnoliopsida</taxon>
        <taxon>eudicotyledons</taxon>
        <taxon>Gunneridae</taxon>
        <taxon>Pentapetalae</taxon>
        <taxon>rosids</taxon>
        <taxon>fabids</taxon>
        <taxon>Rosales</taxon>
        <taxon>Rosaceae</taxon>
        <taxon>Amygdaloideae</taxon>
        <taxon>Maleae</taxon>
        <taxon>Malus</taxon>
    </lineage>
</organism>
<feature type="compositionally biased region" description="Low complexity" evidence="1">
    <location>
        <begin position="9"/>
        <end position="23"/>
    </location>
</feature>
<gene>
    <name evidence="2" type="ORF">C1H46_038358</name>
</gene>
<accession>A0A540KPF2</accession>
<evidence type="ECO:0000313" key="3">
    <source>
        <dbReference type="Proteomes" id="UP000315295"/>
    </source>
</evidence>